<evidence type="ECO:0000313" key="2">
    <source>
        <dbReference type="EMBL" id="SDH61965.1"/>
    </source>
</evidence>
<proteinExistence type="predicted"/>
<dbReference type="RefSeq" id="WP_172802282.1">
    <property type="nucleotide sequence ID" value="NZ_LT629695.1"/>
</dbReference>
<dbReference type="AlphaFoldDB" id="A0A1G8DWI5"/>
<accession>A0A1G8DWI5</accession>
<feature type="compositionally biased region" description="Low complexity" evidence="1">
    <location>
        <begin position="44"/>
        <end position="62"/>
    </location>
</feature>
<sequence>MGQEALPFGTPSEPGADPLADAIERALAEAGLDDGGAADAAWLAADGPTPTSAEAGDASGVDDAADGD</sequence>
<protein>
    <submittedName>
        <fullName evidence="2">Uncharacterized protein</fullName>
    </submittedName>
</protein>
<feature type="region of interest" description="Disordered" evidence="1">
    <location>
        <begin position="44"/>
        <end position="68"/>
    </location>
</feature>
<dbReference type="Proteomes" id="UP000198822">
    <property type="component" value="Chromosome I"/>
</dbReference>
<dbReference type="STRING" id="399736.SAMN04489720_1801"/>
<gene>
    <name evidence="2" type="ORF">SAMN04489720_1801</name>
</gene>
<keyword evidence="3" id="KW-1185">Reference proteome</keyword>
<name>A0A1G8DWI5_9MICO</name>
<reference evidence="3" key="1">
    <citation type="submission" date="2016-10" db="EMBL/GenBank/DDBJ databases">
        <authorList>
            <person name="Varghese N."/>
            <person name="Submissions S."/>
        </authorList>
    </citation>
    <scope>NUCLEOTIDE SEQUENCE [LARGE SCALE GENOMIC DNA]</scope>
    <source>
        <strain evidence="3">DSM 22002</strain>
    </source>
</reference>
<dbReference type="EMBL" id="LT629695">
    <property type="protein sequence ID" value="SDH61965.1"/>
    <property type="molecule type" value="Genomic_DNA"/>
</dbReference>
<evidence type="ECO:0000256" key="1">
    <source>
        <dbReference type="SAM" id="MobiDB-lite"/>
    </source>
</evidence>
<evidence type="ECO:0000313" key="3">
    <source>
        <dbReference type="Proteomes" id="UP000198822"/>
    </source>
</evidence>
<organism evidence="2 3">
    <name type="scientific">Agrococcus jejuensis</name>
    <dbReference type="NCBI Taxonomy" id="399736"/>
    <lineage>
        <taxon>Bacteria</taxon>
        <taxon>Bacillati</taxon>
        <taxon>Actinomycetota</taxon>
        <taxon>Actinomycetes</taxon>
        <taxon>Micrococcales</taxon>
        <taxon>Microbacteriaceae</taxon>
        <taxon>Agrococcus</taxon>
    </lineage>
</organism>